<dbReference type="CDD" id="cd02042">
    <property type="entry name" value="ParAB_family"/>
    <property type="match status" value="1"/>
</dbReference>
<accession>A0A165B2P5</accession>
<dbReference type="SUPFAM" id="SSF52980">
    <property type="entry name" value="Restriction endonuclease-like"/>
    <property type="match status" value="1"/>
</dbReference>
<dbReference type="InterPro" id="IPR027417">
    <property type="entry name" value="P-loop_NTPase"/>
</dbReference>
<dbReference type="PANTHER" id="PTHR13696">
    <property type="entry name" value="P-LOOP CONTAINING NUCLEOSIDE TRIPHOSPHATE HYDROLASE"/>
    <property type="match status" value="1"/>
</dbReference>
<feature type="domain" description="Restriction endonuclease type IV Mrr" evidence="2">
    <location>
        <begin position="8"/>
        <end position="102"/>
    </location>
</feature>
<dbReference type="InterPro" id="IPR050678">
    <property type="entry name" value="DNA_Partitioning_ATPase"/>
</dbReference>
<dbReference type="InterPro" id="IPR011335">
    <property type="entry name" value="Restrct_endonuc-II-like"/>
</dbReference>
<dbReference type="PANTHER" id="PTHR13696:SF99">
    <property type="entry name" value="COBYRINIC ACID AC-DIAMIDE SYNTHASE"/>
    <property type="match status" value="1"/>
</dbReference>
<dbReference type="Proteomes" id="UP000182631">
    <property type="component" value="Unassembled WGS sequence"/>
</dbReference>
<sequence length="408" mass="46813">MASTSPQSPDQFEDYIKDLLEKNYDYEVIKPPKGMFGYDIEIINNGKPIAVQVKKYRTPVNRAHIQKFMGFMGLHHAESQFSEGWLISSSGFSKPAIEHLRNESRENPRASVVSLGTIYQSDIRWDYLDPKSSFHTHQDSSREISLPVSSLEDYQNNIHRRYYFGIFTNKGGTGKTTVAAHLAGAFTLMGYDVILVDIDPQKNLKKLFQEDQENKDDLGAAASLYVQPLRPGQIGSVISVLDNKEWEDDKDNHNDIKIVICDCNPTFEENSNDLVKEFDYCVIPTTLNPLGIAKNSDVIKRTFEKIRTENSRAQMHVLINHYVEHKSKEKKNNLLLDLLKEQIDFNEDNKSYLIDPSICAIHRSDSLYYWGMHIVEKKKPQLGFELSGGKCVPREDFLKLAEYFRGKF</sequence>
<dbReference type="GO" id="GO:0004519">
    <property type="term" value="F:endonuclease activity"/>
    <property type="evidence" value="ECO:0007669"/>
    <property type="project" value="InterPro"/>
</dbReference>
<protein>
    <recommendedName>
        <fullName evidence="5">CobQ/CobB/MinD/ParA nucleotide binding domain-containing protein</fullName>
    </recommendedName>
</protein>
<name>A0A165B2P5_9SYNE</name>
<dbReference type="InterPro" id="IPR007560">
    <property type="entry name" value="Restrct_endonuc_IV_Mrr"/>
</dbReference>
<organism evidence="3 4">
    <name type="scientific">Candidatus Synechococcus spongiarum</name>
    <dbReference type="NCBI Taxonomy" id="431041"/>
    <lineage>
        <taxon>Bacteria</taxon>
        <taxon>Bacillati</taxon>
        <taxon>Cyanobacteriota</taxon>
        <taxon>Cyanophyceae</taxon>
        <taxon>Synechococcales</taxon>
        <taxon>Synechococcaceae</taxon>
        <taxon>Synechococcus</taxon>
    </lineage>
</organism>
<evidence type="ECO:0000313" key="3">
    <source>
        <dbReference type="EMBL" id="SAY38922.1"/>
    </source>
</evidence>
<evidence type="ECO:0000313" key="4">
    <source>
        <dbReference type="Proteomes" id="UP000182631"/>
    </source>
</evidence>
<dbReference type="InterPro" id="IPR011856">
    <property type="entry name" value="tRNA_endonuc-like_dom_sf"/>
</dbReference>
<evidence type="ECO:0008006" key="5">
    <source>
        <dbReference type="Google" id="ProtNLM"/>
    </source>
</evidence>
<reference evidence="4" key="1">
    <citation type="submission" date="2016-02" db="EMBL/GenBank/DDBJ databases">
        <authorList>
            <person name="liu f."/>
        </authorList>
    </citation>
    <scope>NUCLEOTIDE SEQUENCE [LARGE SCALE GENOMIC DNA]</scope>
</reference>
<dbReference type="OrthoDB" id="477717at2"/>
<dbReference type="Pfam" id="PF04471">
    <property type="entry name" value="Mrr_cat"/>
    <property type="match status" value="1"/>
</dbReference>
<evidence type="ECO:0000259" key="1">
    <source>
        <dbReference type="Pfam" id="PF01656"/>
    </source>
</evidence>
<evidence type="ECO:0000259" key="2">
    <source>
        <dbReference type="Pfam" id="PF04471"/>
    </source>
</evidence>
<feature type="domain" description="CobQ/CobB/MinD/ParA nucleotide binding" evidence="1">
    <location>
        <begin position="166"/>
        <end position="336"/>
    </location>
</feature>
<dbReference type="Gene3D" id="3.40.1350.10">
    <property type="match status" value="1"/>
</dbReference>
<dbReference type="SUPFAM" id="SSF52540">
    <property type="entry name" value="P-loop containing nucleoside triphosphate hydrolases"/>
    <property type="match status" value="1"/>
</dbReference>
<dbReference type="Pfam" id="PF01656">
    <property type="entry name" value="CbiA"/>
    <property type="match status" value="1"/>
</dbReference>
<proteinExistence type="predicted"/>
<dbReference type="InterPro" id="IPR002586">
    <property type="entry name" value="CobQ/CobB/MinD/ParA_Nub-bd_dom"/>
</dbReference>
<dbReference type="Gene3D" id="3.40.50.300">
    <property type="entry name" value="P-loop containing nucleotide triphosphate hydrolases"/>
    <property type="match status" value="1"/>
</dbReference>
<keyword evidence="4" id="KW-1185">Reference proteome</keyword>
<gene>
    <name evidence="3" type="ORF">FLM9_947</name>
</gene>
<dbReference type="GO" id="GO:0009307">
    <property type="term" value="P:DNA restriction-modification system"/>
    <property type="evidence" value="ECO:0007669"/>
    <property type="project" value="InterPro"/>
</dbReference>
<dbReference type="AlphaFoldDB" id="A0A165B2P5"/>
<dbReference type="EMBL" id="FITM01000101">
    <property type="protein sequence ID" value="SAY38922.1"/>
    <property type="molecule type" value="Genomic_DNA"/>
</dbReference>
<dbReference type="GO" id="GO:0003677">
    <property type="term" value="F:DNA binding"/>
    <property type="evidence" value="ECO:0007669"/>
    <property type="project" value="InterPro"/>
</dbReference>
<dbReference type="RefSeq" id="WP_143324598.1">
    <property type="nucleotide sequence ID" value="NZ_FITM01000101.1"/>
</dbReference>